<feature type="transmembrane region" description="Helical" evidence="1">
    <location>
        <begin position="39"/>
        <end position="61"/>
    </location>
</feature>
<keyword evidence="1" id="KW-1133">Transmembrane helix</keyword>
<dbReference type="RefSeq" id="WP_110673957.1">
    <property type="nucleotide sequence ID" value="NZ_CP035631.1"/>
</dbReference>
<name>A0ABY8FEY6_9GAMM</name>
<evidence type="ECO:0000313" key="2">
    <source>
        <dbReference type="EMBL" id="WFF41384.1"/>
    </source>
</evidence>
<feature type="transmembrane region" description="Helical" evidence="1">
    <location>
        <begin position="12"/>
        <end position="33"/>
    </location>
</feature>
<evidence type="ECO:0008006" key="4">
    <source>
        <dbReference type="Google" id="ProtNLM"/>
    </source>
</evidence>
<reference evidence="2 3" key="1">
    <citation type="submission" date="2019-01" db="EMBL/GenBank/DDBJ databases">
        <title>Genome sequence of Salinicola endophyticus REST5.</title>
        <authorList>
            <person name="Nascimento F.X."/>
        </authorList>
    </citation>
    <scope>NUCLEOTIDE SEQUENCE [LARGE SCALE GENOMIC DNA]</scope>
    <source>
        <strain evidence="2 3">REST5</strain>
    </source>
</reference>
<accession>A0ABY8FEY6</accession>
<feature type="transmembrane region" description="Helical" evidence="1">
    <location>
        <begin position="122"/>
        <end position="141"/>
    </location>
</feature>
<organism evidence="2 3">
    <name type="scientific">Salinicola endophyticus</name>
    <dbReference type="NCBI Taxonomy" id="1949083"/>
    <lineage>
        <taxon>Bacteria</taxon>
        <taxon>Pseudomonadati</taxon>
        <taxon>Pseudomonadota</taxon>
        <taxon>Gammaproteobacteria</taxon>
        <taxon>Oceanospirillales</taxon>
        <taxon>Halomonadaceae</taxon>
        <taxon>Salinicola</taxon>
    </lineage>
</organism>
<keyword evidence="1" id="KW-0812">Transmembrane</keyword>
<gene>
    <name evidence="2" type="ORF">EVC62_07615</name>
</gene>
<feature type="transmembrane region" description="Helical" evidence="1">
    <location>
        <begin position="97"/>
        <end position="115"/>
    </location>
</feature>
<proteinExistence type="predicted"/>
<keyword evidence="3" id="KW-1185">Reference proteome</keyword>
<dbReference type="Proteomes" id="UP001321526">
    <property type="component" value="Chromosome"/>
</dbReference>
<sequence>MSRHLGISAPARGFDLALALLCGGLAVAVLIVSRGYPESAAALPEIIGYLLLACAVALGCFPGKRADFEAVRGARLVMTLVLVIAAVALIEWVGADIGLWVLFVGCAWIMGYPLGGRLLVMALALVALIGAVFGGLLGVALPGPIFGPLFA</sequence>
<evidence type="ECO:0000313" key="3">
    <source>
        <dbReference type="Proteomes" id="UP001321526"/>
    </source>
</evidence>
<evidence type="ECO:0000256" key="1">
    <source>
        <dbReference type="SAM" id="Phobius"/>
    </source>
</evidence>
<dbReference type="EMBL" id="CP035631">
    <property type="protein sequence ID" value="WFF41384.1"/>
    <property type="molecule type" value="Genomic_DNA"/>
</dbReference>
<protein>
    <recommendedName>
        <fullName evidence="4">Tripartite tricarboxylate transporter TctB family protein</fullName>
    </recommendedName>
</protein>
<feature type="transmembrane region" description="Helical" evidence="1">
    <location>
        <begin position="73"/>
        <end position="91"/>
    </location>
</feature>
<keyword evidence="1" id="KW-0472">Membrane</keyword>